<comment type="similarity">
    <text evidence="1">Belongs to the FAD-binding oxidoreductase/transferase type 4 family.</text>
</comment>
<evidence type="ECO:0000313" key="6">
    <source>
        <dbReference type="EMBL" id="OGN08241.1"/>
    </source>
</evidence>
<dbReference type="InterPro" id="IPR036318">
    <property type="entry name" value="FAD-bd_PCMH-like_sf"/>
</dbReference>
<accession>A0A1F8F536</accession>
<dbReference type="PROSITE" id="PS51387">
    <property type="entry name" value="FAD_PCMH"/>
    <property type="match status" value="1"/>
</dbReference>
<dbReference type="EMBL" id="MGJL01000009">
    <property type="protein sequence ID" value="OGN08241.1"/>
    <property type="molecule type" value="Genomic_DNA"/>
</dbReference>
<dbReference type="GO" id="GO:0008610">
    <property type="term" value="P:lipid biosynthetic process"/>
    <property type="evidence" value="ECO:0007669"/>
    <property type="project" value="InterPro"/>
</dbReference>
<evidence type="ECO:0000256" key="3">
    <source>
        <dbReference type="ARBA" id="ARBA00022827"/>
    </source>
</evidence>
<dbReference type="PANTHER" id="PTHR46568">
    <property type="entry name" value="ALKYLDIHYDROXYACETONEPHOSPHATE SYNTHASE, PEROXISOMAL"/>
    <property type="match status" value="1"/>
</dbReference>
<dbReference type="Pfam" id="PF02913">
    <property type="entry name" value="FAD-oxidase_C"/>
    <property type="match status" value="1"/>
</dbReference>
<gene>
    <name evidence="6" type="ORF">A2750_01340</name>
</gene>
<dbReference type="InterPro" id="IPR016166">
    <property type="entry name" value="FAD-bd_PCMH"/>
</dbReference>
<dbReference type="InterPro" id="IPR016167">
    <property type="entry name" value="FAD-bd_PCMH_sub1"/>
</dbReference>
<feature type="binding site" evidence="4">
    <location>
        <begin position="211"/>
        <end position="217"/>
    </location>
    <ligand>
        <name>FAD</name>
        <dbReference type="ChEBI" id="CHEBI:57692"/>
    </ligand>
</feature>
<dbReference type="AlphaFoldDB" id="A0A1F8F536"/>
<dbReference type="InterPro" id="IPR004113">
    <property type="entry name" value="FAD-bd_oxidored_4_C"/>
</dbReference>
<dbReference type="Gene3D" id="3.30.43.10">
    <property type="entry name" value="Uridine Diphospho-n-acetylenolpyruvylglucosamine Reductase, domain 2"/>
    <property type="match status" value="1"/>
</dbReference>
<protein>
    <recommendedName>
        <fullName evidence="5">FAD-binding PCMH-type domain-containing protein</fullName>
    </recommendedName>
</protein>
<evidence type="ECO:0000256" key="4">
    <source>
        <dbReference type="PIRSR" id="PIRSR625650-3"/>
    </source>
</evidence>
<name>A0A1F8F536_9BACT</name>
<dbReference type="InterPro" id="IPR025650">
    <property type="entry name" value="Alkyl-DHAP_Synthase"/>
</dbReference>
<dbReference type="InterPro" id="IPR016164">
    <property type="entry name" value="FAD-linked_Oxase-like_C"/>
</dbReference>
<proteinExistence type="inferred from homology"/>
<dbReference type="SUPFAM" id="SSF55103">
    <property type="entry name" value="FAD-linked oxidases, C-terminal domain"/>
    <property type="match status" value="1"/>
</dbReference>
<dbReference type="GO" id="GO:0071949">
    <property type="term" value="F:FAD binding"/>
    <property type="evidence" value="ECO:0007669"/>
    <property type="project" value="InterPro"/>
</dbReference>
<feature type="domain" description="FAD-binding PCMH-type" evidence="5">
    <location>
        <begin position="44"/>
        <end position="227"/>
    </location>
</feature>
<comment type="caution">
    <text evidence="6">The sequence shown here is derived from an EMBL/GenBank/DDBJ whole genome shotgun (WGS) entry which is preliminary data.</text>
</comment>
<dbReference type="PANTHER" id="PTHR46568:SF1">
    <property type="entry name" value="ALKYLDIHYDROXYACETONEPHOSPHATE SYNTHASE, PEROXISOMAL"/>
    <property type="match status" value="1"/>
</dbReference>
<dbReference type="InterPro" id="IPR006094">
    <property type="entry name" value="Oxid_FAD_bind_N"/>
</dbReference>
<keyword evidence="3 4" id="KW-0274">FAD</keyword>
<comment type="cofactor">
    <cofactor evidence="4">
        <name>FAD</name>
        <dbReference type="ChEBI" id="CHEBI:57692"/>
    </cofactor>
</comment>
<organism evidence="6 7">
    <name type="scientific">Candidatus Yanofskybacteria bacterium RIFCSPHIGHO2_01_FULL_45_42</name>
    <dbReference type="NCBI Taxonomy" id="1802671"/>
    <lineage>
        <taxon>Bacteria</taxon>
        <taxon>Candidatus Yanofskyibacteriota</taxon>
    </lineage>
</organism>
<keyword evidence="2" id="KW-0285">Flavoprotein</keyword>
<reference evidence="6 7" key="1">
    <citation type="journal article" date="2016" name="Nat. Commun.">
        <title>Thousands of microbial genomes shed light on interconnected biogeochemical processes in an aquifer system.</title>
        <authorList>
            <person name="Anantharaman K."/>
            <person name="Brown C.T."/>
            <person name="Hug L.A."/>
            <person name="Sharon I."/>
            <person name="Castelle C.J."/>
            <person name="Probst A.J."/>
            <person name="Thomas B.C."/>
            <person name="Singh A."/>
            <person name="Wilkins M.J."/>
            <person name="Karaoz U."/>
            <person name="Brodie E.L."/>
            <person name="Williams K.H."/>
            <person name="Hubbard S.S."/>
            <person name="Banfield J.F."/>
        </authorList>
    </citation>
    <scope>NUCLEOTIDE SEQUENCE [LARGE SCALE GENOMIC DNA]</scope>
</reference>
<evidence type="ECO:0000256" key="1">
    <source>
        <dbReference type="ARBA" id="ARBA00008000"/>
    </source>
</evidence>
<dbReference type="Gene3D" id="3.40.462.40">
    <property type="entry name" value="FAD-linked oxidase, cap domain/gating helix"/>
    <property type="match status" value="1"/>
</dbReference>
<sequence length="522" mass="58697">MEESKLFPELRRIFGEENVITNTETLRQKSYDSCPLNLFDQNKDVPTASAIVMPNKGSLGNSCNKQLENLVKLANAEGLKIIPIGGLTGVRGAVASQGGEIVVDSSKLRHMVGIREPEDDAPGEVSVQAGVTGLELEQWLKIGPRPDTTFFYPASYKTSTPAGWVSTGASGHNSAGFGDITHCVNAVSGVDGKGETFYFTGDNLKKIFRMEGTTGIITRVWMKTHKLPIYSSPQSFRFYCLESVAEFLRNLAAHREEFRRSEVVLCSARAYDFLDFNFISKPHKEESKKSAIQKRIRHFLEKILCHNHKLVRKMFVHNIVGHYWTVIVHTVGNNHQKLTDASDKINRLCRFADGRNLGPEIASAWLSHPFKQSHEKLVSYFNSGITVDTFDCTPEWNTVIGTYAATDTLIFENYGIAGAHLCLDLDQPYLYTTLAISGRSREKYLRLWDNLAYTCHVVGTKPNHHHNVGRLGRKFAHPRYAIGEEWYQNIAIPAKKEHDPNNILNPGNLRFKEALFAQNQPR</sequence>
<dbReference type="Proteomes" id="UP000178023">
    <property type="component" value="Unassembled WGS sequence"/>
</dbReference>
<dbReference type="GO" id="GO:0008609">
    <property type="term" value="F:alkylglycerone-phosphate synthase activity"/>
    <property type="evidence" value="ECO:0007669"/>
    <property type="project" value="InterPro"/>
</dbReference>
<dbReference type="SUPFAM" id="SSF56176">
    <property type="entry name" value="FAD-binding/transporter-associated domain-like"/>
    <property type="match status" value="1"/>
</dbReference>
<evidence type="ECO:0000256" key="2">
    <source>
        <dbReference type="ARBA" id="ARBA00022630"/>
    </source>
</evidence>
<evidence type="ECO:0000313" key="7">
    <source>
        <dbReference type="Proteomes" id="UP000178023"/>
    </source>
</evidence>
<evidence type="ECO:0000259" key="5">
    <source>
        <dbReference type="PROSITE" id="PS51387"/>
    </source>
</evidence>
<dbReference type="Pfam" id="PF01565">
    <property type="entry name" value="FAD_binding_4"/>
    <property type="match status" value="1"/>
</dbReference>
<feature type="binding site" evidence="4">
    <location>
        <begin position="167"/>
        <end position="170"/>
    </location>
    <ligand>
        <name>FAD</name>
        <dbReference type="ChEBI" id="CHEBI:57692"/>
    </ligand>
</feature>